<dbReference type="AlphaFoldDB" id="A0A498K290"/>
<evidence type="ECO:0000313" key="4">
    <source>
        <dbReference type="Proteomes" id="UP000290289"/>
    </source>
</evidence>
<feature type="chain" id="PRO_5019860974" evidence="2">
    <location>
        <begin position="19"/>
        <end position="145"/>
    </location>
</feature>
<sequence length="145" mass="16244">MYLLQMLFTCVLFGTLMGRDRTKLREKIEIEPGDTAATREDEEEDYGKRGVRRNQNSPKTRPLEQHVPPVLGSSNIERNAFPHSVPSRPVLRTKGIVWYADKMGRNGEGAKMPSDGNNEEEEGDGRVMILCSTDVKRVVPGGEAE</sequence>
<name>A0A498K290_MALDO</name>
<keyword evidence="4" id="KW-1185">Reference proteome</keyword>
<reference evidence="3 4" key="1">
    <citation type="submission" date="2018-10" db="EMBL/GenBank/DDBJ databases">
        <title>A high-quality apple genome assembly.</title>
        <authorList>
            <person name="Hu J."/>
        </authorList>
    </citation>
    <scope>NUCLEOTIDE SEQUENCE [LARGE SCALE GENOMIC DNA]</scope>
    <source>
        <strain evidence="4">cv. HFTH1</strain>
        <tissue evidence="3">Young leaf</tissue>
    </source>
</reference>
<feature type="region of interest" description="Disordered" evidence="1">
    <location>
        <begin position="29"/>
        <end position="87"/>
    </location>
</feature>
<protein>
    <submittedName>
        <fullName evidence="3">Uncharacterized protein</fullName>
    </submittedName>
</protein>
<evidence type="ECO:0000256" key="1">
    <source>
        <dbReference type="SAM" id="MobiDB-lite"/>
    </source>
</evidence>
<gene>
    <name evidence="3" type="ORF">DVH24_014915</name>
</gene>
<comment type="caution">
    <text evidence="3">The sequence shown here is derived from an EMBL/GenBank/DDBJ whole genome shotgun (WGS) entry which is preliminary data.</text>
</comment>
<accession>A0A498K290</accession>
<organism evidence="3 4">
    <name type="scientific">Malus domestica</name>
    <name type="common">Apple</name>
    <name type="synonym">Pyrus malus</name>
    <dbReference type="NCBI Taxonomy" id="3750"/>
    <lineage>
        <taxon>Eukaryota</taxon>
        <taxon>Viridiplantae</taxon>
        <taxon>Streptophyta</taxon>
        <taxon>Embryophyta</taxon>
        <taxon>Tracheophyta</taxon>
        <taxon>Spermatophyta</taxon>
        <taxon>Magnoliopsida</taxon>
        <taxon>eudicotyledons</taxon>
        <taxon>Gunneridae</taxon>
        <taxon>Pentapetalae</taxon>
        <taxon>rosids</taxon>
        <taxon>fabids</taxon>
        <taxon>Rosales</taxon>
        <taxon>Rosaceae</taxon>
        <taxon>Amygdaloideae</taxon>
        <taxon>Maleae</taxon>
        <taxon>Malus</taxon>
    </lineage>
</organism>
<dbReference type="EMBL" id="RDQH01000330">
    <property type="protein sequence ID" value="RXI01566.1"/>
    <property type="molecule type" value="Genomic_DNA"/>
</dbReference>
<feature type="signal peptide" evidence="2">
    <location>
        <begin position="1"/>
        <end position="18"/>
    </location>
</feature>
<feature type="region of interest" description="Disordered" evidence="1">
    <location>
        <begin position="104"/>
        <end position="125"/>
    </location>
</feature>
<proteinExistence type="predicted"/>
<dbReference type="Proteomes" id="UP000290289">
    <property type="component" value="Chromosome 4"/>
</dbReference>
<evidence type="ECO:0000256" key="2">
    <source>
        <dbReference type="SAM" id="SignalP"/>
    </source>
</evidence>
<keyword evidence="2" id="KW-0732">Signal</keyword>
<evidence type="ECO:0000313" key="3">
    <source>
        <dbReference type="EMBL" id="RXI01566.1"/>
    </source>
</evidence>